<protein>
    <recommendedName>
        <fullName evidence="3">HEPN domain-containing protein</fullName>
    </recommendedName>
</protein>
<dbReference type="EMBL" id="CP094669">
    <property type="protein sequence ID" value="UOG72978.1"/>
    <property type="molecule type" value="Genomic_DNA"/>
</dbReference>
<evidence type="ECO:0000313" key="2">
    <source>
        <dbReference type="Proteomes" id="UP000831113"/>
    </source>
</evidence>
<evidence type="ECO:0000313" key="1">
    <source>
        <dbReference type="EMBL" id="UOG72978.1"/>
    </source>
</evidence>
<sequence>MLEIDNQPPPLFLLWRDLQELSDALTTLKTELLCKGICHRYPLRIYDIQKAPLLAGSKGAYENAYMAIKPSEKY</sequence>
<name>A0ABY4CRT5_9BACT</name>
<organism evidence="1 2">
    <name type="scientific">Hymenobacter tibetensis</name>
    <dbReference type="NCBI Taxonomy" id="497967"/>
    <lineage>
        <taxon>Bacteria</taxon>
        <taxon>Pseudomonadati</taxon>
        <taxon>Bacteroidota</taxon>
        <taxon>Cytophagia</taxon>
        <taxon>Cytophagales</taxon>
        <taxon>Hymenobacteraceae</taxon>
        <taxon>Hymenobacter</taxon>
    </lineage>
</organism>
<evidence type="ECO:0008006" key="3">
    <source>
        <dbReference type="Google" id="ProtNLM"/>
    </source>
</evidence>
<dbReference type="RefSeq" id="WP_243794612.1">
    <property type="nucleotide sequence ID" value="NZ_CP094669.1"/>
</dbReference>
<reference evidence="1 2" key="1">
    <citation type="submission" date="2022-03" db="EMBL/GenBank/DDBJ databases">
        <title>Hymenobactersp. isolated from the air.</title>
        <authorList>
            <person name="Won M."/>
            <person name="Kwon S.-W."/>
        </authorList>
    </citation>
    <scope>NUCLEOTIDE SEQUENCE [LARGE SCALE GENOMIC DNA]</scope>
    <source>
        <strain evidence="1 2">KACC 21982</strain>
    </source>
</reference>
<gene>
    <name evidence="1" type="ORF">MTX78_12655</name>
</gene>
<keyword evidence="2" id="KW-1185">Reference proteome</keyword>
<dbReference type="Proteomes" id="UP000831113">
    <property type="component" value="Chromosome"/>
</dbReference>
<accession>A0ABY4CRT5</accession>
<proteinExistence type="predicted"/>